<comment type="caution">
    <text evidence="3">The sequence shown here is derived from an EMBL/GenBank/DDBJ whole genome shotgun (WGS) entry which is preliminary data.</text>
</comment>
<dbReference type="InterPro" id="IPR027802">
    <property type="entry name" value="Multi-ubiquitin_dom"/>
</dbReference>
<evidence type="ECO:0000313" key="4">
    <source>
        <dbReference type="Proteomes" id="UP000029392"/>
    </source>
</evidence>
<evidence type="ECO:0000256" key="1">
    <source>
        <dbReference type="SAM" id="MobiDB-lite"/>
    </source>
</evidence>
<dbReference type="eggNOG" id="ENOG5033MVB">
    <property type="taxonomic scope" value="Bacteria"/>
</dbReference>
<evidence type="ECO:0000313" key="3">
    <source>
        <dbReference type="EMBL" id="KFN48525.1"/>
    </source>
</evidence>
<protein>
    <recommendedName>
        <fullName evidence="2">Multi-ubiquitin domain-containing protein</fullName>
    </recommendedName>
</protein>
<keyword evidence="4" id="KW-1185">Reference proteome</keyword>
<accession>A0A091BW07</accession>
<dbReference type="EMBL" id="AVCH01000150">
    <property type="protein sequence ID" value="KFN48525.1"/>
    <property type="molecule type" value="Genomic_DNA"/>
</dbReference>
<feature type="domain" description="Multi-ubiquitin" evidence="2">
    <location>
        <begin position="11"/>
        <end position="72"/>
    </location>
</feature>
<dbReference type="OrthoDB" id="7445930at2"/>
<sequence length="80" mass="8728">MHNENAKNPELFVDNEPYQWPEGIITEAQLRQLASVPAGVSIFQKVPGRPDREVLPGTTVDLSRPGPERFSTQAVGSQAG</sequence>
<gene>
    <name evidence="3" type="ORF">N790_01520</name>
</gene>
<dbReference type="Proteomes" id="UP000029392">
    <property type="component" value="Unassembled WGS sequence"/>
</dbReference>
<name>A0A091BW07_9GAMM</name>
<dbReference type="Pfam" id="PF14452">
    <property type="entry name" value="Multi_ubiq"/>
    <property type="match status" value="1"/>
</dbReference>
<organism evidence="3 4">
    <name type="scientific">Arenimonas malthae CC-JY-1</name>
    <dbReference type="NCBI Taxonomy" id="1384054"/>
    <lineage>
        <taxon>Bacteria</taxon>
        <taxon>Pseudomonadati</taxon>
        <taxon>Pseudomonadota</taxon>
        <taxon>Gammaproteobacteria</taxon>
        <taxon>Lysobacterales</taxon>
        <taxon>Lysobacteraceae</taxon>
        <taxon>Arenimonas</taxon>
    </lineage>
</organism>
<reference evidence="3 4" key="1">
    <citation type="submission" date="2013-09" db="EMBL/GenBank/DDBJ databases">
        <title>Genome sequencing of Arenimonas malthae.</title>
        <authorList>
            <person name="Chen F."/>
            <person name="Wang G."/>
        </authorList>
    </citation>
    <scope>NUCLEOTIDE SEQUENCE [LARGE SCALE GENOMIC DNA]</scope>
    <source>
        <strain evidence="3 4">CC-JY-1</strain>
    </source>
</reference>
<feature type="region of interest" description="Disordered" evidence="1">
    <location>
        <begin position="49"/>
        <end position="80"/>
    </location>
</feature>
<dbReference type="STRING" id="1384054.N790_01520"/>
<dbReference type="RefSeq" id="WP_043802548.1">
    <property type="nucleotide sequence ID" value="NZ_AVCH01000150.1"/>
</dbReference>
<feature type="compositionally biased region" description="Polar residues" evidence="1">
    <location>
        <begin position="70"/>
        <end position="80"/>
    </location>
</feature>
<proteinExistence type="predicted"/>
<evidence type="ECO:0000259" key="2">
    <source>
        <dbReference type="Pfam" id="PF14452"/>
    </source>
</evidence>
<dbReference type="AlphaFoldDB" id="A0A091BW07"/>